<feature type="transmembrane region" description="Helical" evidence="1">
    <location>
        <begin position="21"/>
        <end position="41"/>
    </location>
</feature>
<dbReference type="Proteomes" id="UP000031518">
    <property type="component" value="Unassembled WGS sequence"/>
</dbReference>
<feature type="transmembrane region" description="Helical" evidence="1">
    <location>
        <begin position="125"/>
        <end position="142"/>
    </location>
</feature>
<dbReference type="EMBL" id="CBXV010000002">
    <property type="protein sequence ID" value="CDM64586.1"/>
    <property type="molecule type" value="Genomic_DNA"/>
</dbReference>
<feature type="transmembrane region" description="Helical" evidence="1">
    <location>
        <begin position="61"/>
        <end position="79"/>
    </location>
</feature>
<evidence type="ECO:0000313" key="4">
    <source>
        <dbReference type="Proteomes" id="UP000031518"/>
    </source>
</evidence>
<keyword evidence="1" id="KW-1133">Transmembrane helix</keyword>
<dbReference type="STRING" id="454194.PYK22_00580"/>
<organism evidence="3 4">
    <name type="scientific">Pyrinomonas methylaliphatogenes</name>
    <dbReference type="NCBI Taxonomy" id="454194"/>
    <lineage>
        <taxon>Bacteria</taxon>
        <taxon>Pseudomonadati</taxon>
        <taxon>Acidobacteriota</taxon>
        <taxon>Blastocatellia</taxon>
        <taxon>Blastocatellales</taxon>
        <taxon>Pyrinomonadaceae</taxon>
        <taxon>Pyrinomonas</taxon>
    </lineage>
</organism>
<feature type="transmembrane region" description="Helical" evidence="1">
    <location>
        <begin position="91"/>
        <end position="113"/>
    </location>
</feature>
<keyword evidence="4" id="KW-1185">Reference proteome</keyword>
<feature type="transmembrane region" description="Helical" evidence="1">
    <location>
        <begin position="298"/>
        <end position="319"/>
    </location>
</feature>
<evidence type="ECO:0000259" key="2">
    <source>
        <dbReference type="Pfam" id="PF16401"/>
    </source>
</evidence>
<dbReference type="PANTHER" id="PTHR31061">
    <property type="entry name" value="LD22376P"/>
    <property type="match status" value="1"/>
</dbReference>
<feature type="transmembrane region" description="Helical" evidence="1">
    <location>
        <begin position="236"/>
        <end position="255"/>
    </location>
</feature>
<dbReference type="OrthoDB" id="9788724at2"/>
<reference evidence="3 4" key="2">
    <citation type="submission" date="2015-01" db="EMBL/GenBank/DDBJ databases">
        <title>Complete genome sequence of Pyrinomonas methylaliphatogenes type strain K22T.</title>
        <authorList>
            <person name="Lee K.C.Y."/>
            <person name="Power J.F."/>
            <person name="Dunfield P.F."/>
            <person name="Morgan X.C."/>
            <person name="Huttenhower C."/>
            <person name="Stott M.B."/>
        </authorList>
    </citation>
    <scope>NUCLEOTIDE SEQUENCE [LARGE SCALE GENOMIC DNA]</scope>
    <source>
        <strain evidence="3 4">K22</strain>
    </source>
</reference>
<reference evidence="3 4" key="1">
    <citation type="submission" date="2013-12" db="EMBL/GenBank/DDBJ databases">
        <authorList>
            <person name="Stott M."/>
        </authorList>
    </citation>
    <scope>NUCLEOTIDE SEQUENCE [LARGE SCALE GENOMIC DNA]</scope>
    <source>
        <strain evidence="3 4">K22</strain>
    </source>
</reference>
<sequence>MSQKNKTGPVAGHLGGRMLSLDVFRGITIAGMILVNNPGTWSAVYPPLKHAEWHGWTPTDLIFPFFLFIVGVAITLAFARRMEAGGSKRDLYWKIFRRTAIIFALGLFINGFPYFDLAKIRIPGVLQRIAVCYFFASLVFLWTGWRGQAIAAAALLVAYWALMMLVPVPGYGAGDLSQQGNLAAYIDRALLAGHTYTPVYDPEGILSTLPAIATTLFGVLAGHWLRADRSPFEKAVGLFAFGMIGVVLGWVWNWWFPINKPLWTSSYVLFTGGLALQFLAFCYWLIDIKGYRKWSKPFVIFGVNALAVFVLSAILGRLMTLWRIPRADGSMGNLKTFIYDHLFASWAQPVNASLMFAIFYVLFWLGVMAILYRKRIIIKV</sequence>
<accession>A0A0B6WUD6</accession>
<name>A0A0B6WUD6_9BACT</name>
<dbReference type="PANTHER" id="PTHR31061:SF24">
    <property type="entry name" value="LD22376P"/>
    <property type="match status" value="1"/>
</dbReference>
<dbReference type="RefSeq" id="WP_041974113.1">
    <property type="nucleotide sequence ID" value="NZ_CBXV010000002.1"/>
</dbReference>
<feature type="transmembrane region" description="Helical" evidence="1">
    <location>
        <begin position="149"/>
        <end position="168"/>
    </location>
</feature>
<evidence type="ECO:0000256" key="1">
    <source>
        <dbReference type="SAM" id="Phobius"/>
    </source>
</evidence>
<dbReference type="InterPro" id="IPR032176">
    <property type="entry name" value="DUF5009"/>
</dbReference>
<feature type="transmembrane region" description="Helical" evidence="1">
    <location>
        <begin position="267"/>
        <end position="286"/>
    </location>
</feature>
<keyword evidence="1" id="KW-0472">Membrane</keyword>
<protein>
    <recommendedName>
        <fullName evidence="2">DUF5009 domain-containing protein</fullName>
    </recommendedName>
</protein>
<dbReference type="Pfam" id="PF16401">
    <property type="entry name" value="DUF5009"/>
    <property type="match status" value="1"/>
</dbReference>
<dbReference type="AlphaFoldDB" id="A0A0B6WUD6"/>
<evidence type="ECO:0000313" key="3">
    <source>
        <dbReference type="EMBL" id="CDM64586.1"/>
    </source>
</evidence>
<proteinExistence type="predicted"/>
<gene>
    <name evidence="3" type="ORF">PYK22_00580</name>
</gene>
<feature type="transmembrane region" description="Helical" evidence="1">
    <location>
        <begin position="352"/>
        <end position="372"/>
    </location>
</feature>
<feature type="domain" description="DUF5009" evidence="2">
    <location>
        <begin position="19"/>
        <end position="159"/>
    </location>
</feature>
<keyword evidence="1" id="KW-0812">Transmembrane</keyword>
<feature type="transmembrane region" description="Helical" evidence="1">
    <location>
        <begin position="205"/>
        <end position="224"/>
    </location>
</feature>